<keyword evidence="1" id="KW-0812">Transmembrane</keyword>
<keyword evidence="1" id="KW-0472">Membrane</keyword>
<accession>A0A2W2AQV0</accession>
<keyword evidence="1" id="KW-1133">Transmembrane helix</keyword>
<dbReference type="Proteomes" id="UP000248745">
    <property type="component" value="Unassembled WGS sequence"/>
</dbReference>
<dbReference type="RefSeq" id="WP_110996996.1">
    <property type="nucleotide sequence ID" value="NZ_QKTW01000002.1"/>
</dbReference>
<evidence type="ECO:0000256" key="1">
    <source>
        <dbReference type="SAM" id="Phobius"/>
    </source>
</evidence>
<feature type="transmembrane region" description="Helical" evidence="1">
    <location>
        <begin position="87"/>
        <end position="104"/>
    </location>
</feature>
<evidence type="ECO:0000313" key="2">
    <source>
        <dbReference type="EMBL" id="PZF74790.1"/>
    </source>
</evidence>
<keyword evidence="3" id="KW-1185">Reference proteome</keyword>
<sequence length="134" mass="15340">MSQNKYSNNNWVRYIWICLAVFFLVFNSTPVKKLIRIYVYGAPAAVTTDIESVANKVYKDCCSLQDRHEVNSEKQITAAHQDSTDPLWLFAGAAAVVALLSAFYNRRQPQFQYRYLPANKGTAPVYLQVRKLQV</sequence>
<evidence type="ECO:0000313" key="3">
    <source>
        <dbReference type="Proteomes" id="UP000248745"/>
    </source>
</evidence>
<reference evidence="2 3" key="1">
    <citation type="submission" date="2018-06" db="EMBL/GenBank/DDBJ databases">
        <title>Mucibacter soli gen. nov., sp. nov., a new member of the family Chitinophagaceae producing mucin.</title>
        <authorList>
            <person name="Kim M.-K."/>
            <person name="Park S."/>
            <person name="Kim T.-S."/>
            <person name="Joung Y."/>
            <person name="Han J.-H."/>
            <person name="Kim S.B."/>
        </authorList>
    </citation>
    <scope>NUCLEOTIDE SEQUENCE [LARGE SCALE GENOMIC DNA]</scope>
    <source>
        <strain evidence="2 3">R1-15</strain>
    </source>
</reference>
<feature type="transmembrane region" description="Helical" evidence="1">
    <location>
        <begin position="12"/>
        <end position="29"/>
    </location>
</feature>
<organism evidence="2 3">
    <name type="scientific">Taibaiella soli</name>
    <dbReference type="NCBI Taxonomy" id="1649169"/>
    <lineage>
        <taxon>Bacteria</taxon>
        <taxon>Pseudomonadati</taxon>
        <taxon>Bacteroidota</taxon>
        <taxon>Chitinophagia</taxon>
        <taxon>Chitinophagales</taxon>
        <taxon>Chitinophagaceae</taxon>
        <taxon>Taibaiella</taxon>
    </lineage>
</organism>
<name>A0A2W2AQV0_9BACT</name>
<protein>
    <submittedName>
        <fullName evidence="2">Uncharacterized protein</fullName>
    </submittedName>
</protein>
<proteinExistence type="predicted"/>
<dbReference type="AlphaFoldDB" id="A0A2W2AQV0"/>
<gene>
    <name evidence="2" type="ORF">DN068_00920</name>
</gene>
<dbReference type="EMBL" id="QKTW01000002">
    <property type="protein sequence ID" value="PZF74790.1"/>
    <property type="molecule type" value="Genomic_DNA"/>
</dbReference>
<comment type="caution">
    <text evidence="2">The sequence shown here is derived from an EMBL/GenBank/DDBJ whole genome shotgun (WGS) entry which is preliminary data.</text>
</comment>